<keyword evidence="2 5" id="KW-0812">Transmembrane</keyword>
<feature type="transmembrane region" description="Helical" evidence="5">
    <location>
        <begin position="132"/>
        <end position="153"/>
    </location>
</feature>
<dbReference type="InterPro" id="IPR005829">
    <property type="entry name" value="Sugar_transporter_CS"/>
</dbReference>
<comment type="subcellular location">
    <subcellularLocation>
        <location evidence="1">Membrane</location>
        <topology evidence="1">Multi-pass membrane protein</topology>
    </subcellularLocation>
</comment>
<keyword evidence="4 5" id="KW-0472">Membrane</keyword>
<keyword evidence="8" id="KW-1185">Reference proteome</keyword>
<feature type="transmembrane region" description="Helical" evidence="5">
    <location>
        <begin position="215"/>
        <end position="234"/>
    </location>
</feature>
<evidence type="ECO:0000259" key="6">
    <source>
        <dbReference type="PROSITE" id="PS50850"/>
    </source>
</evidence>
<dbReference type="CDD" id="cd17364">
    <property type="entry name" value="MFS_PhT"/>
    <property type="match status" value="1"/>
</dbReference>
<dbReference type="AlphaFoldDB" id="A0A0D7AK55"/>
<dbReference type="Pfam" id="PF00083">
    <property type="entry name" value="Sugar_tr"/>
    <property type="match status" value="1"/>
</dbReference>
<dbReference type="GO" id="GO:0022857">
    <property type="term" value="F:transmembrane transporter activity"/>
    <property type="evidence" value="ECO:0007669"/>
    <property type="project" value="InterPro"/>
</dbReference>
<evidence type="ECO:0000256" key="5">
    <source>
        <dbReference type="SAM" id="Phobius"/>
    </source>
</evidence>
<keyword evidence="3 5" id="KW-1133">Transmembrane helix</keyword>
<evidence type="ECO:0000313" key="8">
    <source>
        <dbReference type="Proteomes" id="UP000054144"/>
    </source>
</evidence>
<feature type="transmembrane region" description="Helical" evidence="5">
    <location>
        <begin position="475"/>
        <end position="493"/>
    </location>
</feature>
<accession>A0A0D7AK55</accession>
<gene>
    <name evidence="7" type="ORF">FISHEDRAFT_35694</name>
</gene>
<proteinExistence type="predicted"/>
<sequence length="522" mass="57268">MSAPNPALTKEFRSELDDYEQQDSSRPPFLLTWKEIKLLSIAGTGFFLDAYDLFIINSVATILQYDINGGKNFPAGLQGFMKAGANIGAVIGQISFGYLADSLGRKAVYGKELMIIILGTILTLTVPTRELSVNNCLIYLGMFRIVLGVGVGADYPMSASITSDRASIRKRGTLLAFIFSNQGWGSLVGALVTIIVMACYKSYTGDGTRGLDGTWRIIIGVSLVPAFSTLYQRLTMPESKRFIRSTKVVNAEDGVTAHADIVKDPAKEVSSSKAPSDAIRFPFKSQSNNTYTEFVMYFTEWRHGKILIATCMCWFLLDIAFYGINLNQNVVLEAIGYDGSEGTPWTRIFKIATGNIIITALGFVPGYYVSILTIEKLGRRNIQLMGFVMSALFLGILAGCFNTLSNVGFIICFTFLQFFFNFGANTTTYIYPAEVFPTRYKAFAHGISAACAKGGAIISALAFNKLTDIIGTANVLWIFFACSLLGVPFTLLLPEVKGRDADLLFEQELQDERNRSRLGGAQ</sequence>
<feature type="transmembrane region" description="Helical" evidence="5">
    <location>
        <begin position="83"/>
        <end position="100"/>
    </location>
</feature>
<dbReference type="PROSITE" id="PS00216">
    <property type="entry name" value="SUGAR_TRANSPORT_1"/>
    <property type="match status" value="1"/>
</dbReference>
<dbReference type="GO" id="GO:0016020">
    <property type="term" value="C:membrane"/>
    <property type="evidence" value="ECO:0007669"/>
    <property type="project" value="UniProtKB-SubCell"/>
</dbReference>
<dbReference type="InterPro" id="IPR036259">
    <property type="entry name" value="MFS_trans_sf"/>
</dbReference>
<dbReference type="OrthoDB" id="433512at2759"/>
<name>A0A0D7AK55_9AGAR</name>
<feature type="transmembrane region" description="Helical" evidence="5">
    <location>
        <begin position="38"/>
        <end position="63"/>
    </location>
</feature>
<feature type="transmembrane region" description="Helical" evidence="5">
    <location>
        <begin position="443"/>
        <end position="463"/>
    </location>
</feature>
<evidence type="ECO:0000256" key="1">
    <source>
        <dbReference type="ARBA" id="ARBA00004141"/>
    </source>
</evidence>
<feature type="domain" description="Major facilitator superfamily (MFS) profile" evidence="6">
    <location>
        <begin position="38"/>
        <end position="498"/>
    </location>
</feature>
<dbReference type="InterPro" id="IPR020846">
    <property type="entry name" value="MFS_dom"/>
</dbReference>
<dbReference type="EMBL" id="KN881645">
    <property type="protein sequence ID" value="KIY52149.1"/>
    <property type="molecule type" value="Genomic_DNA"/>
</dbReference>
<feature type="transmembrane region" description="Helical" evidence="5">
    <location>
        <begin position="174"/>
        <end position="203"/>
    </location>
</feature>
<dbReference type="SUPFAM" id="SSF103473">
    <property type="entry name" value="MFS general substrate transporter"/>
    <property type="match status" value="1"/>
</dbReference>
<evidence type="ECO:0000313" key="7">
    <source>
        <dbReference type="EMBL" id="KIY52149.1"/>
    </source>
</evidence>
<dbReference type="InterPro" id="IPR005828">
    <property type="entry name" value="MFS_sugar_transport-like"/>
</dbReference>
<evidence type="ECO:0000256" key="2">
    <source>
        <dbReference type="ARBA" id="ARBA00022692"/>
    </source>
</evidence>
<evidence type="ECO:0000256" key="3">
    <source>
        <dbReference type="ARBA" id="ARBA00022989"/>
    </source>
</evidence>
<reference evidence="7 8" key="1">
    <citation type="journal article" date="2015" name="Fungal Genet. Biol.">
        <title>Evolution of novel wood decay mechanisms in Agaricales revealed by the genome sequences of Fistulina hepatica and Cylindrobasidium torrendii.</title>
        <authorList>
            <person name="Floudas D."/>
            <person name="Held B.W."/>
            <person name="Riley R."/>
            <person name="Nagy L.G."/>
            <person name="Koehler G."/>
            <person name="Ransdell A.S."/>
            <person name="Younus H."/>
            <person name="Chow J."/>
            <person name="Chiniquy J."/>
            <person name="Lipzen A."/>
            <person name="Tritt A."/>
            <person name="Sun H."/>
            <person name="Haridas S."/>
            <person name="LaButti K."/>
            <person name="Ohm R.A."/>
            <person name="Kues U."/>
            <person name="Blanchette R.A."/>
            <person name="Grigoriev I.V."/>
            <person name="Minto R.E."/>
            <person name="Hibbett D.S."/>
        </authorList>
    </citation>
    <scope>NUCLEOTIDE SEQUENCE [LARGE SCALE GENOMIC DNA]</scope>
    <source>
        <strain evidence="7 8">ATCC 64428</strain>
    </source>
</reference>
<dbReference type="PANTHER" id="PTHR24064">
    <property type="entry name" value="SOLUTE CARRIER FAMILY 22 MEMBER"/>
    <property type="match status" value="1"/>
</dbReference>
<feature type="transmembrane region" description="Helical" evidence="5">
    <location>
        <begin position="107"/>
        <end position="126"/>
    </location>
</feature>
<dbReference type="Proteomes" id="UP000054144">
    <property type="component" value="Unassembled WGS sequence"/>
</dbReference>
<dbReference type="PROSITE" id="PS50850">
    <property type="entry name" value="MFS"/>
    <property type="match status" value="1"/>
</dbReference>
<feature type="transmembrane region" description="Helical" evidence="5">
    <location>
        <begin position="348"/>
        <end position="370"/>
    </location>
</feature>
<dbReference type="Gene3D" id="1.20.1250.20">
    <property type="entry name" value="MFS general substrate transporter like domains"/>
    <property type="match status" value="2"/>
</dbReference>
<organism evidence="7 8">
    <name type="scientific">Fistulina hepatica ATCC 64428</name>
    <dbReference type="NCBI Taxonomy" id="1128425"/>
    <lineage>
        <taxon>Eukaryota</taxon>
        <taxon>Fungi</taxon>
        <taxon>Dikarya</taxon>
        <taxon>Basidiomycota</taxon>
        <taxon>Agaricomycotina</taxon>
        <taxon>Agaricomycetes</taxon>
        <taxon>Agaricomycetidae</taxon>
        <taxon>Agaricales</taxon>
        <taxon>Fistulinaceae</taxon>
        <taxon>Fistulina</taxon>
    </lineage>
</organism>
<protein>
    <submittedName>
        <fullName evidence="7">MFS general substrate transporter</fullName>
    </submittedName>
</protein>
<evidence type="ECO:0000256" key="4">
    <source>
        <dbReference type="ARBA" id="ARBA00023136"/>
    </source>
</evidence>
<feature type="transmembrane region" description="Helical" evidence="5">
    <location>
        <begin position="306"/>
        <end position="324"/>
    </location>
</feature>